<keyword evidence="5" id="KW-0051">Antiviral defense</keyword>
<organism evidence="8 9">
    <name type="scientific">Mammaliicoccus sciuri</name>
    <name type="common">Staphylococcus sciuri</name>
    <dbReference type="NCBI Taxonomy" id="1296"/>
    <lineage>
        <taxon>Bacteria</taxon>
        <taxon>Bacillati</taxon>
        <taxon>Bacillota</taxon>
        <taxon>Bacilli</taxon>
        <taxon>Bacillales</taxon>
        <taxon>Staphylococcaceae</taxon>
        <taxon>Mammaliicoccus</taxon>
    </lineage>
</organism>
<reference evidence="8" key="1">
    <citation type="submission" date="2022-07" db="EMBL/GenBank/DDBJ databases">
        <title>Bacterial species isolated from the porcine tonsil microbiota.</title>
        <authorList>
            <person name="Oliveira I.M.F."/>
        </authorList>
    </citation>
    <scope>NUCLEOTIDE SEQUENCE</scope>
    <source>
        <strain evidence="8">8QC2O2</strain>
    </source>
</reference>
<dbReference type="RefSeq" id="WP_196968723.1">
    <property type="nucleotide sequence ID" value="NZ_CP064868.1"/>
</dbReference>
<dbReference type="PANTHER" id="PTHR38007:SF1">
    <property type="entry name" value="CRISPR SYSTEM CMS PROTEIN CSM5"/>
    <property type="match status" value="1"/>
</dbReference>
<sequence>MNTKTYTVSIKMIGPVFIGGGETLKKQNYIYDFHKSKVHMINGPKFVKFLKAKGLLKQYQEFLRYPSKAPREQGLKYFLDKNIRQNEWGNFISHTEQVHQGKRSGNNQAKPLNDIQLIVRDGQGKVYIPGSSLKGALRTILESNFSGPKLEYNKIVVSDSKPIDEKNLAIYEKIDINKRDKPMPLYRECLDIDTEVEMILTIKDNAISIEDIEKSIRQFYKNYFDKWLSGFKSSPGGKEFALKGGIPENIKEPIIYLGGGVGFVSKTTHYQNHDKETAKKEAFNVLRNKFRKTYGKFKYIPDNVPIALKGTVNQSKNEWYQQGMCTITFNEMIK</sequence>
<evidence type="ECO:0000313" key="8">
    <source>
        <dbReference type="EMBL" id="MCQ9303488.1"/>
    </source>
</evidence>
<evidence type="ECO:0000256" key="5">
    <source>
        <dbReference type="ARBA" id="ARBA00023118"/>
    </source>
</evidence>
<accession>A0AAW5LP26</accession>
<evidence type="ECO:0000259" key="7">
    <source>
        <dbReference type="Pfam" id="PF03787"/>
    </source>
</evidence>
<name>A0AAW5LP26_MAMSC</name>
<dbReference type="EMBL" id="JANILD010000003">
    <property type="protein sequence ID" value="MCQ9303488.1"/>
    <property type="molecule type" value="Genomic_DNA"/>
</dbReference>
<dbReference type="InterPro" id="IPR010173">
    <property type="entry name" value="CRISPR-assoc_Csm5"/>
</dbReference>
<dbReference type="Pfam" id="PF03787">
    <property type="entry name" value="RAMPs"/>
    <property type="match status" value="1"/>
</dbReference>
<dbReference type="Proteomes" id="UP001204068">
    <property type="component" value="Unassembled WGS sequence"/>
</dbReference>
<comment type="function">
    <text evidence="1">This subunit might be involved in maturation of a crRNA intermediate to its mature form.</text>
</comment>
<evidence type="ECO:0000256" key="3">
    <source>
        <dbReference type="ARBA" id="ARBA00016113"/>
    </source>
</evidence>
<evidence type="ECO:0000313" key="9">
    <source>
        <dbReference type="Proteomes" id="UP001204068"/>
    </source>
</evidence>
<feature type="domain" description="CRISPR type III-associated protein" evidence="7">
    <location>
        <begin position="10"/>
        <end position="296"/>
    </location>
</feature>
<comment type="caution">
    <text evidence="8">The sequence shown here is derived from an EMBL/GenBank/DDBJ whole genome shotgun (WGS) entry which is preliminary data.</text>
</comment>
<dbReference type="GO" id="GO:0051607">
    <property type="term" value="P:defense response to virus"/>
    <property type="evidence" value="ECO:0007669"/>
    <property type="project" value="UniProtKB-KW"/>
</dbReference>
<comment type="similarity">
    <text evidence="2">Belongs to the CRISPR-associated Csm5 family.</text>
</comment>
<proteinExistence type="inferred from homology"/>
<evidence type="ECO:0000256" key="6">
    <source>
        <dbReference type="ARBA" id="ARBA00031720"/>
    </source>
</evidence>
<dbReference type="PANTHER" id="PTHR38007">
    <property type="entry name" value="CRISPR SYSTEM CMS PROTEIN CSM5"/>
    <property type="match status" value="1"/>
</dbReference>
<dbReference type="AlphaFoldDB" id="A0AAW5LP26"/>
<evidence type="ECO:0000256" key="1">
    <source>
        <dbReference type="ARBA" id="ARBA00003088"/>
    </source>
</evidence>
<keyword evidence="4" id="KW-0694">RNA-binding</keyword>
<gene>
    <name evidence="8" type="ORF">NQ032_07710</name>
</gene>
<protein>
    <recommendedName>
        <fullName evidence="3">CRISPR system Cms protein Csm5</fullName>
    </recommendedName>
    <alternativeName>
        <fullName evidence="6">CRISPR type III A-associated protein Csm5</fullName>
    </alternativeName>
</protein>
<dbReference type="GO" id="GO:0003723">
    <property type="term" value="F:RNA binding"/>
    <property type="evidence" value="ECO:0007669"/>
    <property type="project" value="UniProtKB-KW"/>
</dbReference>
<dbReference type="InterPro" id="IPR005537">
    <property type="entry name" value="RAMP_III_fam"/>
</dbReference>
<evidence type="ECO:0000256" key="4">
    <source>
        <dbReference type="ARBA" id="ARBA00022884"/>
    </source>
</evidence>
<evidence type="ECO:0000256" key="2">
    <source>
        <dbReference type="ARBA" id="ARBA00006680"/>
    </source>
</evidence>